<dbReference type="Pfam" id="PF02518">
    <property type="entry name" value="HATPase_c"/>
    <property type="match status" value="1"/>
</dbReference>
<evidence type="ECO:0000259" key="6">
    <source>
        <dbReference type="PROSITE" id="PS50109"/>
    </source>
</evidence>
<organism evidence="7 8">
    <name type="scientific">Sphingobacterium psychroaquaticum</name>
    <dbReference type="NCBI Taxonomy" id="561061"/>
    <lineage>
        <taxon>Bacteria</taxon>
        <taxon>Pseudomonadati</taxon>
        <taxon>Bacteroidota</taxon>
        <taxon>Sphingobacteriia</taxon>
        <taxon>Sphingobacteriales</taxon>
        <taxon>Sphingobacteriaceae</taxon>
        <taxon>Sphingobacterium</taxon>
    </lineage>
</organism>
<dbReference type="Gene3D" id="1.25.40.10">
    <property type="entry name" value="Tetratricopeptide repeat domain"/>
    <property type="match status" value="1"/>
</dbReference>
<feature type="domain" description="Histidine kinase" evidence="6">
    <location>
        <begin position="476"/>
        <end position="562"/>
    </location>
</feature>
<dbReference type="InterPro" id="IPR011990">
    <property type="entry name" value="TPR-like_helical_dom_sf"/>
</dbReference>
<keyword evidence="3" id="KW-0902">Two-component regulatory system</keyword>
<dbReference type="InterPro" id="IPR036890">
    <property type="entry name" value="HATPase_C_sf"/>
</dbReference>
<keyword evidence="8" id="KW-1185">Reference proteome</keyword>
<sequence>MNYCYLFVLLFLFFACSNKKETPYVKTLNNPFFDQAYIYLEDGKSDSAFLFFEKAKQLFLEQKDSLGVGNCLVNMAIVQQERNDYFGAQETALSALNYLKAQDTSHRVYLSSNYNNLGRATRELKEYPKAIQFFKQAIRFADDSAHIRIYTNNIGLVYHDMEDFPSAIAAFKEALKGEEVGTNAYARVLTNLSKAMWLDDPGYNASNDLRRALTMRIENKDFWGQNSSYATLSDYYSQTKPDSASYYAQLQYNTAKKNKSADDQVKALQRLIRLQSVDSTKVHFETYHRLSDSMQQVRAAAKNQFALIRYEVEKNITDNLRLEKENAEKATRLIRQRIVSMGFGVLLVLVVTGGILYYKKRKERLKQDALNNIKANQLKTSRKVHDVVANGIYRVMTEIEHKEELDREGILDKLEDMYHKSRDISYEAEGEDLSQKPFNEQVTDLLKSFASGSHRVLIAGNESTVWQAVASNVKEEIRHVLQELMVNMKKHSEANSVVVRFQRTDDCLKIHYQDTGIGLPDDVVYGNGLTSTGNRIKNMRGAITFASEGGKGLRVEVAIPLR</sequence>
<name>A0A1X7KTA6_9SPHI</name>
<dbReference type="GO" id="GO:0016301">
    <property type="term" value="F:kinase activity"/>
    <property type="evidence" value="ECO:0007669"/>
    <property type="project" value="UniProtKB-KW"/>
</dbReference>
<keyword evidence="5" id="KW-0472">Membrane</keyword>
<dbReference type="EMBL" id="FXAU01000006">
    <property type="protein sequence ID" value="SMG44482.1"/>
    <property type="molecule type" value="Genomic_DNA"/>
</dbReference>
<dbReference type="InterPro" id="IPR050482">
    <property type="entry name" value="Sensor_HK_TwoCompSys"/>
</dbReference>
<dbReference type="Pfam" id="PF13374">
    <property type="entry name" value="TPR_10"/>
    <property type="match status" value="1"/>
</dbReference>
<dbReference type="GO" id="GO:0000160">
    <property type="term" value="P:phosphorelay signal transduction system"/>
    <property type="evidence" value="ECO:0007669"/>
    <property type="project" value="UniProtKB-KW"/>
</dbReference>
<evidence type="ECO:0000313" key="8">
    <source>
        <dbReference type="Proteomes" id="UP000192980"/>
    </source>
</evidence>
<reference evidence="7 8" key="1">
    <citation type="submission" date="2017-04" db="EMBL/GenBank/DDBJ databases">
        <authorList>
            <person name="Afonso C.L."/>
            <person name="Miller P.J."/>
            <person name="Scott M.A."/>
            <person name="Spackman E."/>
            <person name="Goraichik I."/>
            <person name="Dimitrov K.M."/>
            <person name="Suarez D.L."/>
            <person name="Swayne D.E."/>
        </authorList>
    </citation>
    <scope>NUCLEOTIDE SEQUENCE [LARGE SCALE GENOMIC DNA]</scope>
    <source>
        <strain evidence="7 8">DSM 22418</strain>
    </source>
</reference>
<evidence type="ECO:0000256" key="4">
    <source>
        <dbReference type="PROSITE-ProRule" id="PRU00339"/>
    </source>
</evidence>
<dbReference type="Proteomes" id="UP000192980">
    <property type="component" value="Unassembled WGS sequence"/>
</dbReference>
<dbReference type="AlphaFoldDB" id="A0A1X7KTA6"/>
<gene>
    <name evidence="7" type="ORF">SAMN05660862_3178</name>
</gene>
<keyword evidence="1" id="KW-0808">Transferase</keyword>
<evidence type="ECO:0000256" key="5">
    <source>
        <dbReference type="SAM" id="Phobius"/>
    </source>
</evidence>
<dbReference type="SMART" id="SM00028">
    <property type="entry name" value="TPR"/>
    <property type="match status" value="3"/>
</dbReference>
<keyword evidence="5" id="KW-0812">Transmembrane</keyword>
<evidence type="ECO:0000256" key="2">
    <source>
        <dbReference type="ARBA" id="ARBA00022777"/>
    </source>
</evidence>
<dbReference type="InterPro" id="IPR019734">
    <property type="entry name" value="TPR_rpt"/>
</dbReference>
<dbReference type="SUPFAM" id="SSF55874">
    <property type="entry name" value="ATPase domain of HSP90 chaperone/DNA topoisomerase II/histidine kinase"/>
    <property type="match status" value="1"/>
</dbReference>
<keyword evidence="2 7" id="KW-0418">Kinase</keyword>
<accession>A0A1X7KTA6</accession>
<keyword evidence="4" id="KW-0802">TPR repeat</keyword>
<evidence type="ECO:0000313" key="7">
    <source>
        <dbReference type="EMBL" id="SMG44482.1"/>
    </source>
</evidence>
<dbReference type="Gene3D" id="3.30.565.10">
    <property type="entry name" value="Histidine kinase-like ATPase, C-terminal domain"/>
    <property type="match status" value="1"/>
</dbReference>
<proteinExistence type="predicted"/>
<evidence type="ECO:0000256" key="3">
    <source>
        <dbReference type="ARBA" id="ARBA00023012"/>
    </source>
</evidence>
<dbReference type="Pfam" id="PF13181">
    <property type="entry name" value="TPR_8"/>
    <property type="match status" value="1"/>
</dbReference>
<protein>
    <submittedName>
        <fullName evidence="7">Histidine kinase-, DNA gyrase B-, and HSP90-like ATPase</fullName>
    </submittedName>
</protein>
<dbReference type="InterPro" id="IPR003594">
    <property type="entry name" value="HATPase_dom"/>
</dbReference>
<dbReference type="CDD" id="cd16917">
    <property type="entry name" value="HATPase_UhpB-NarQ-NarX-like"/>
    <property type="match status" value="1"/>
</dbReference>
<keyword evidence="5" id="KW-1133">Transmembrane helix</keyword>
<dbReference type="STRING" id="561061.SAMN05660862_3178"/>
<dbReference type="SUPFAM" id="SSF48452">
    <property type="entry name" value="TPR-like"/>
    <property type="match status" value="1"/>
</dbReference>
<feature type="repeat" description="TPR" evidence="4">
    <location>
        <begin position="111"/>
        <end position="144"/>
    </location>
</feature>
<dbReference type="InterPro" id="IPR005467">
    <property type="entry name" value="His_kinase_dom"/>
</dbReference>
<dbReference type="PROSITE" id="PS50005">
    <property type="entry name" value="TPR"/>
    <property type="match status" value="1"/>
</dbReference>
<feature type="transmembrane region" description="Helical" evidence="5">
    <location>
        <begin position="338"/>
        <end position="358"/>
    </location>
</feature>
<dbReference type="PANTHER" id="PTHR24421">
    <property type="entry name" value="NITRATE/NITRITE SENSOR PROTEIN NARX-RELATED"/>
    <property type="match status" value="1"/>
</dbReference>
<dbReference type="PROSITE" id="PS50109">
    <property type="entry name" value="HIS_KIN"/>
    <property type="match status" value="1"/>
</dbReference>
<evidence type="ECO:0000256" key="1">
    <source>
        <dbReference type="ARBA" id="ARBA00022679"/>
    </source>
</evidence>